<evidence type="ECO:0000259" key="10">
    <source>
        <dbReference type="Pfam" id="PF00884"/>
    </source>
</evidence>
<dbReference type="GO" id="GO:0008960">
    <property type="term" value="F:phosphatidylglycerol-membrane-oligosaccharide glycerophosphotransferase activity"/>
    <property type="evidence" value="ECO:0007669"/>
    <property type="project" value="UniProtKB-EC"/>
</dbReference>
<feature type="domain" description="Sulfatase N-terminal" evidence="10">
    <location>
        <begin position="254"/>
        <end position="557"/>
    </location>
</feature>
<dbReference type="PIRSF" id="PIRSF005091">
    <property type="entry name" value="Mmb_sulf_HI1246"/>
    <property type="match status" value="1"/>
</dbReference>
<evidence type="ECO:0000256" key="8">
    <source>
        <dbReference type="SAM" id="MobiDB-lite"/>
    </source>
</evidence>
<evidence type="ECO:0000313" key="12">
    <source>
        <dbReference type="Proteomes" id="UP001223079"/>
    </source>
</evidence>
<feature type="transmembrane region" description="Helical" evidence="9">
    <location>
        <begin position="126"/>
        <end position="146"/>
    </location>
</feature>
<dbReference type="EMBL" id="JAUSTM010000022">
    <property type="protein sequence ID" value="MDQ0223285.1"/>
    <property type="molecule type" value="Genomic_DNA"/>
</dbReference>
<dbReference type="Proteomes" id="UP001223079">
    <property type="component" value="Unassembled WGS sequence"/>
</dbReference>
<comment type="pathway">
    <text evidence="2">Cell wall biogenesis; lipoteichoic acid biosynthesis.</text>
</comment>
<dbReference type="Gene3D" id="3.30.1120.170">
    <property type="match status" value="1"/>
</dbReference>
<evidence type="ECO:0000256" key="2">
    <source>
        <dbReference type="ARBA" id="ARBA00004936"/>
    </source>
</evidence>
<name>A0ABT9YTH0_9STRE</name>
<feature type="compositionally biased region" description="Low complexity" evidence="8">
    <location>
        <begin position="727"/>
        <end position="738"/>
    </location>
</feature>
<accession>A0ABT9YTH0</accession>
<evidence type="ECO:0000256" key="9">
    <source>
        <dbReference type="SAM" id="Phobius"/>
    </source>
</evidence>
<proteinExistence type="inferred from homology"/>
<evidence type="ECO:0000256" key="4">
    <source>
        <dbReference type="ARBA" id="ARBA00022475"/>
    </source>
</evidence>
<keyword evidence="5 9" id="KW-0812">Transmembrane</keyword>
<dbReference type="Gene3D" id="3.40.720.10">
    <property type="entry name" value="Alkaline Phosphatase, subunit A"/>
    <property type="match status" value="1"/>
</dbReference>
<reference evidence="11 12" key="1">
    <citation type="submission" date="2023-07" db="EMBL/GenBank/DDBJ databases">
        <title>Genomic Encyclopedia of Type Strains, Phase IV (KMG-IV): sequencing the most valuable type-strain genomes for metagenomic binning, comparative biology and taxonomic classification.</title>
        <authorList>
            <person name="Goeker M."/>
        </authorList>
    </citation>
    <scope>NUCLEOTIDE SEQUENCE [LARGE SCALE GENOMIC DNA]</scope>
    <source>
        <strain evidence="11 12">DSM 105143</strain>
    </source>
</reference>
<organism evidence="11 12">
    <name type="scientific">Streptococcus moroccensis</name>
    <dbReference type="NCBI Taxonomy" id="1451356"/>
    <lineage>
        <taxon>Bacteria</taxon>
        <taxon>Bacillati</taxon>
        <taxon>Bacillota</taxon>
        <taxon>Bacilli</taxon>
        <taxon>Lactobacillales</taxon>
        <taxon>Streptococcaceae</taxon>
        <taxon>Streptococcus</taxon>
    </lineage>
</organism>
<sequence length="738" mass="83086">MKTFFKNLRQFISTRLGLVLSLVFLIWLKTVIAYYFVFDLDLGGIYQHFIALISPVATTLFLLGLTLYIKNTKVFYITVSLLYTLIFAWLFSNVIYFREFSDFITVNTMLASSSVSAGLGEAALKLFRFVDLIFLFDFFLFGYLIYKKKITADERPLDKRSSFAVTALSVMLFSVNLFLAEIDRPELLSRGFSNSYIVRALGPNAFLAYSANQTYSARQDRAGATEEDLVPVEAYVSENYAKPNPDYYGIAKGRNVIYVHLESFQQFLIDYQLESEGESYEVTPFLNSLYHSEQTLSFSNFFNQVKAGKTSDSETLLDTGLFGLSQGSFMVTYGGTNTQVAAPNILSQLEGYSSAVFHGNAGTFWNRNQTYKQWGYQYFFDASYFSKQTSENSFQYGLNDKVMLKDSIEYLEHLQQPFYTKYITVSNHYPYTTSLVGDEVGFPLAETEDETINGYFATANYLDAAVEAFFNYLKETGLYDNSIIILYGDHYGISNSRNPSLAPLIGENSETWSPYDNAMLQRVPYMIHIPGITNGKIIDTYAGQVDALPTLLHLLGIDSARYLQVGQDALSPDHNQVVALRTSGYFITPTYTSYGGRNYYTESGEEITVPDESTTEAIQEARDATTLQLSISDAIQTGDLLRFYKDSGLEKLDMSKISYQNSLEQELTLEKELGSASTSLYSQNGNKSTIDLFNAPTYKALHPEQFEPKEDPETSESSSETEESSSLEESSNSSTSNP</sequence>
<evidence type="ECO:0000256" key="5">
    <source>
        <dbReference type="ARBA" id="ARBA00022692"/>
    </source>
</evidence>
<dbReference type="RefSeq" id="WP_307122435.1">
    <property type="nucleotide sequence ID" value="NZ_JAUSTM010000022.1"/>
</dbReference>
<dbReference type="PANTHER" id="PTHR47371">
    <property type="entry name" value="LIPOTEICHOIC ACID SYNTHASE"/>
    <property type="match status" value="1"/>
</dbReference>
<feature type="transmembrane region" description="Helical" evidence="9">
    <location>
        <begin position="12"/>
        <end position="37"/>
    </location>
</feature>
<dbReference type="Pfam" id="PF00884">
    <property type="entry name" value="Sulfatase"/>
    <property type="match status" value="1"/>
</dbReference>
<keyword evidence="4" id="KW-1003">Cell membrane</keyword>
<dbReference type="InterPro" id="IPR000917">
    <property type="entry name" value="Sulfatase_N"/>
</dbReference>
<feature type="transmembrane region" description="Helical" evidence="9">
    <location>
        <begin position="162"/>
        <end position="180"/>
    </location>
</feature>
<feature type="compositionally biased region" description="Basic and acidic residues" evidence="8">
    <location>
        <begin position="701"/>
        <end position="712"/>
    </location>
</feature>
<comment type="subcellular location">
    <subcellularLocation>
        <location evidence="1">Cell membrane</location>
        <topology evidence="1">Multi-pass membrane protein</topology>
    </subcellularLocation>
</comment>
<keyword evidence="6 9" id="KW-1133">Transmembrane helix</keyword>
<evidence type="ECO:0000256" key="3">
    <source>
        <dbReference type="ARBA" id="ARBA00009983"/>
    </source>
</evidence>
<comment type="caution">
    <text evidence="11">The sequence shown here is derived from an EMBL/GenBank/DDBJ whole genome shotgun (WGS) entry which is preliminary data.</text>
</comment>
<evidence type="ECO:0000256" key="7">
    <source>
        <dbReference type="ARBA" id="ARBA00023136"/>
    </source>
</evidence>
<dbReference type="PANTHER" id="PTHR47371:SF3">
    <property type="entry name" value="PHOSPHOGLYCEROL TRANSFERASE I"/>
    <property type="match status" value="1"/>
</dbReference>
<dbReference type="InterPro" id="IPR017850">
    <property type="entry name" value="Alkaline_phosphatase_core_sf"/>
</dbReference>
<feature type="transmembrane region" description="Helical" evidence="9">
    <location>
        <begin position="75"/>
        <end position="97"/>
    </location>
</feature>
<comment type="similarity">
    <text evidence="3">Belongs to the LTA synthase family.</text>
</comment>
<dbReference type="InterPro" id="IPR050448">
    <property type="entry name" value="OpgB/LTA_synthase_biosynth"/>
</dbReference>
<protein>
    <submittedName>
        <fullName evidence="11">Lipoteichoic acid synthase</fullName>
        <ecNumber evidence="11">2.7.8.20</ecNumber>
    </submittedName>
</protein>
<feature type="transmembrane region" description="Helical" evidence="9">
    <location>
        <begin position="49"/>
        <end position="68"/>
    </location>
</feature>
<evidence type="ECO:0000256" key="6">
    <source>
        <dbReference type="ARBA" id="ARBA00022989"/>
    </source>
</evidence>
<dbReference type="SUPFAM" id="SSF53649">
    <property type="entry name" value="Alkaline phosphatase-like"/>
    <property type="match status" value="1"/>
</dbReference>
<keyword evidence="11" id="KW-0808">Transferase</keyword>
<evidence type="ECO:0000256" key="1">
    <source>
        <dbReference type="ARBA" id="ARBA00004651"/>
    </source>
</evidence>
<keyword evidence="7 9" id="KW-0472">Membrane</keyword>
<feature type="region of interest" description="Disordered" evidence="8">
    <location>
        <begin position="694"/>
        <end position="738"/>
    </location>
</feature>
<gene>
    <name evidence="11" type="ORF">J2S23_001860</name>
</gene>
<evidence type="ECO:0000313" key="11">
    <source>
        <dbReference type="EMBL" id="MDQ0223285.1"/>
    </source>
</evidence>
<dbReference type="InterPro" id="IPR012160">
    <property type="entry name" value="LtaS-like"/>
</dbReference>
<keyword evidence="12" id="KW-1185">Reference proteome</keyword>
<dbReference type="CDD" id="cd16015">
    <property type="entry name" value="LTA_synthase"/>
    <property type="match status" value="1"/>
</dbReference>
<dbReference type="EC" id="2.7.8.20" evidence="11"/>